<dbReference type="EMBL" id="JAPDRQ010000393">
    <property type="protein sequence ID" value="KAJ9650054.1"/>
    <property type="molecule type" value="Genomic_DNA"/>
</dbReference>
<reference evidence="1" key="1">
    <citation type="submission" date="2022-10" db="EMBL/GenBank/DDBJ databases">
        <title>Culturing micro-colonial fungi from biological soil crusts in the Mojave desert and describing Neophaeococcomyces mojavensis, and introducing the new genera and species Taxawa tesnikishii.</title>
        <authorList>
            <person name="Kurbessoian T."/>
            <person name="Stajich J.E."/>
        </authorList>
    </citation>
    <scope>NUCLEOTIDE SEQUENCE</scope>
    <source>
        <strain evidence="1">JES_112</strain>
    </source>
</reference>
<comment type="caution">
    <text evidence="1">The sequence shown here is derived from an EMBL/GenBank/DDBJ whole genome shotgun (WGS) entry which is preliminary data.</text>
</comment>
<dbReference type="Proteomes" id="UP001172386">
    <property type="component" value="Unassembled WGS sequence"/>
</dbReference>
<evidence type="ECO:0000313" key="1">
    <source>
        <dbReference type="EMBL" id="KAJ9650054.1"/>
    </source>
</evidence>
<organism evidence="1 2">
    <name type="scientific">Neophaeococcomyces mojaviensis</name>
    <dbReference type="NCBI Taxonomy" id="3383035"/>
    <lineage>
        <taxon>Eukaryota</taxon>
        <taxon>Fungi</taxon>
        <taxon>Dikarya</taxon>
        <taxon>Ascomycota</taxon>
        <taxon>Pezizomycotina</taxon>
        <taxon>Eurotiomycetes</taxon>
        <taxon>Chaetothyriomycetidae</taxon>
        <taxon>Chaetothyriales</taxon>
        <taxon>Chaetothyriales incertae sedis</taxon>
        <taxon>Neophaeococcomyces</taxon>
    </lineage>
</organism>
<sequence length="99" mass="10227">MGDAGLAPDELAQIPPAPAPAPAAQESTREVHVLVTGFGPFNTFATNPSWLIASALTSTLEALPPSQSTCTATNTLSQPTRRPPHTDTSTTRPPAPAIQ</sequence>
<keyword evidence="2" id="KW-1185">Reference proteome</keyword>
<evidence type="ECO:0000313" key="2">
    <source>
        <dbReference type="Proteomes" id="UP001172386"/>
    </source>
</evidence>
<accession>A0ACC2ZRA8</accession>
<proteinExistence type="predicted"/>
<name>A0ACC2ZRA8_9EURO</name>
<protein>
    <submittedName>
        <fullName evidence="1">Uncharacterized protein</fullName>
    </submittedName>
</protein>
<gene>
    <name evidence="1" type="ORF">H2198_010624</name>
</gene>